<name>A0A0F3N4I9_RICAM</name>
<gene>
    <name evidence="1" type="ORF">APHACPA_1613</name>
</gene>
<dbReference type="PATRIC" id="fig|1359164.3.peg.1598"/>
<dbReference type="Proteomes" id="UP000033556">
    <property type="component" value="Unassembled WGS sequence"/>
</dbReference>
<evidence type="ECO:0000313" key="1">
    <source>
        <dbReference type="EMBL" id="KJV62582.1"/>
    </source>
</evidence>
<keyword evidence="2" id="KW-1185">Reference proteome</keyword>
<dbReference type="AlphaFoldDB" id="A0A0F3N4I9"/>
<dbReference type="EMBL" id="LANR01000001">
    <property type="protein sequence ID" value="KJV62582.1"/>
    <property type="molecule type" value="Genomic_DNA"/>
</dbReference>
<reference evidence="1 2" key="1">
    <citation type="submission" date="2015-01" db="EMBL/GenBank/DDBJ databases">
        <title>Genome Sequencing of Rickettsiales.</title>
        <authorList>
            <person name="Daugherty S.C."/>
            <person name="Su Q."/>
            <person name="Abolude K."/>
            <person name="Beier-Sexton M."/>
            <person name="Carlyon J.A."/>
            <person name="Carter R."/>
            <person name="Day N.P."/>
            <person name="Dumler S.J."/>
            <person name="Dyachenko V."/>
            <person name="Godinez A."/>
            <person name="Kurtti T.J."/>
            <person name="Lichay M."/>
            <person name="Mullins K.E."/>
            <person name="Ott S."/>
            <person name="Pappas-Brown V."/>
            <person name="Paris D.H."/>
            <person name="Patel P."/>
            <person name="Richards A.L."/>
            <person name="Sadzewicz L."/>
            <person name="Sears K."/>
            <person name="Seidman D."/>
            <person name="Sengamalay N."/>
            <person name="Stenos J."/>
            <person name="Tallon L.J."/>
            <person name="Vincent G."/>
            <person name="Fraser C.M."/>
            <person name="Munderloh U."/>
            <person name="Dunning-Hotopp J.C."/>
        </authorList>
    </citation>
    <scope>NUCLEOTIDE SEQUENCE [LARGE SCALE GENOMIC DNA]</scope>
    <source>
        <strain evidence="1 2">Ac/Pa</strain>
    </source>
</reference>
<sequence>MEVKGQYFVDVNNNKLEKINKGQEQYTNSIHEQHVSISNGYYVIDDNNNQEYNNGMEKLDNIVSILPAIELK</sequence>
<protein>
    <submittedName>
        <fullName evidence="1">Uncharacterized protein</fullName>
    </submittedName>
</protein>
<comment type="caution">
    <text evidence="1">The sequence shown here is derived from an EMBL/GenBank/DDBJ whole genome shotgun (WGS) entry which is preliminary data.</text>
</comment>
<evidence type="ECO:0000313" key="2">
    <source>
        <dbReference type="Proteomes" id="UP000033556"/>
    </source>
</evidence>
<proteinExistence type="predicted"/>
<organism evidence="1 2">
    <name type="scientific">Rickettsia amblyommatis str. Ac/Pa</name>
    <dbReference type="NCBI Taxonomy" id="1359164"/>
    <lineage>
        <taxon>Bacteria</taxon>
        <taxon>Pseudomonadati</taxon>
        <taxon>Pseudomonadota</taxon>
        <taxon>Alphaproteobacteria</taxon>
        <taxon>Rickettsiales</taxon>
        <taxon>Rickettsiaceae</taxon>
        <taxon>Rickettsieae</taxon>
        <taxon>Rickettsia</taxon>
        <taxon>spotted fever group</taxon>
    </lineage>
</organism>
<accession>A0A0F3N4I9</accession>
<dbReference type="RefSeq" id="WP_045800433.1">
    <property type="nucleotide sequence ID" value="NZ_LANR01000001.1"/>
</dbReference>